<proteinExistence type="predicted"/>
<accession>A0A251SEQ9</accession>
<gene>
    <name evidence="1" type="ORF">HannXRQ_Chr14g0433641</name>
</gene>
<dbReference type="Proteomes" id="UP000215914">
    <property type="component" value="Chromosome 14"/>
</dbReference>
<evidence type="ECO:0000313" key="1">
    <source>
        <dbReference type="EMBL" id="OTF97349.1"/>
    </source>
</evidence>
<name>A0A251SEQ9_HELAN</name>
<organism evidence="1 2">
    <name type="scientific">Helianthus annuus</name>
    <name type="common">Common sunflower</name>
    <dbReference type="NCBI Taxonomy" id="4232"/>
    <lineage>
        <taxon>Eukaryota</taxon>
        <taxon>Viridiplantae</taxon>
        <taxon>Streptophyta</taxon>
        <taxon>Embryophyta</taxon>
        <taxon>Tracheophyta</taxon>
        <taxon>Spermatophyta</taxon>
        <taxon>Magnoliopsida</taxon>
        <taxon>eudicotyledons</taxon>
        <taxon>Gunneridae</taxon>
        <taxon>Pentapetalae</taxon>
        <taxon>asterids</taxon>
        <taxon>campanulids</taxon>
        <taxon>Asterales</taxon>
        <taxon>Asteraceae</taxon>
        <taxon>Asteroideae</taxon>
        <taxon>Heliantheae alliance</taxon>
        <taxon>Heliantheae</taxon>
        <taxon>Helianthus</taxon>
    </lineage>
</organism>
<dbReference type="AlphaFoldDB" id="A0A251SEQ9"/>
<keyword evidence="2" id="KW-1185">Reference proteome</keyword>
<sequence length="61" mass="7084">MVKLCERRLQRKTNRAALCVHNFDDEANAITVSVKLKLTICEYDGVNLNFEQCRLQAKRLC</sequence>
<reference evidence="2" key="1">
    <citation type="journal article" date="2017" name="Nature">
        <title>The sunflower genome provides insights into oil metabolism, flowering and Asterid evolution.</title>
        <authorList>
            <person name="Badouin H."/>
            <person name="Gouzy J."/>
            <person name="Grassa C.J."/>
            <person name="Murat F."/>
            <person name="Staton S.E."/>
            <person name="Cottret L."/>
            <person name="Lelandais-Briere C."/>
            <person name="Owens G.L."/>
            <person name="Carrere S."/>
            <person name="Mayjonade B."/>
            <person name="Legrand L."/>
            <person name="Gill N."/>
            <person name="Kane N.C."/>
            <person name="Bowers J.E."/>
            <person name="Hubner S."/>
            <person name="Bellec A."/>
            <person name="Berard A."/>
            <person name="Berges H."/>
            <person name="Blanchet N."/>
            <person name="Boniface M.C."/>
            <person name="Brunel D."/>
            <person name="Catrice O."/>
            <person name="Chaidir N."/>
            <person name="Claudel C."/>
            <person name="Donnadieu C."/>
            <person name="Faraut T."/>
            <person name="Fievet G."/>
            <person name="Helmstetter N."/>
            <person name="King M."/>
            <person name="Knapp S.J."/>
            <person name="Lai Z."/>
            <person name="Le Paslier M.C."/>
            <person name="Lippi Y."/>
            <person name="Lorenzon L."/>
            <person name="Mandel J.R."/>
            <person name="Marage G."/>
            <person name="Marchand G."/>
            <person name="Marquand E."/>
            <person name="Bret-Mestries E."/>
            <person name="Morien E."/>
            <person name="Nambeesan S."/>
            <person name="Nguyen T."/>
            <person name="Pegot-Espagnet P."/>
            <person name="Pouilly N."/>
            <person name="Raftis F."/>
            <person name="Sallet E."/>
            <person name="Schiex T."/>
            <person name="Thomas J."/>
            <person name="Vandecasteele C."/>
            <person name="Vares D."/>
            <person name="Vear F."/>
            <person name="Vautrin S."/>
            <person name="Crespi M."/>
            <person name="Mangin B."/>
            <person name="Burke J.M."/>
            <person name="Salse J."/>
            <person name="Munos S."/>
            <person name="Vincourt P."/>
            <person name="Rieseberg L.H."/>
            <person name="Langlade N.B."/>
        </authorList>
    </citation>
    <scope>NUCLEOTIDE SEQUENCE [LARGE SCALE GENOMIC DNA]</scope>
    <source>
        <strain evidence="2">cv. SF193</strain>
    </source>
</reference>
<dbReference type="EMBL" id="CM007903">
    <property type="protein sequence ID" value="OTF97349.1"/>
    <property type="molecule type" value="Genomic_DNA"/>
</dbReference>
<protein>
    <submittedName>
        <fullName evidence="1">Uncharacterized protein</fullName>
    </submittedName>
</protein>
<dbReference type="InParanoid" id="A0A251SEQ9"/>
<evidence type="ECO:0000313" key="2">
    <source>
        <dbReference type="Proteomes" id="UP000215914"/>
    </source>
</evidence>